<dbReference type="Gene3D" id="3.30.450.20">
    <property type="entry name" value="PAS domain"/>
    <property type="match status" value="2"/>
</dbReference>
<dbReference type="Pfam" id="PF13188">
    <property type="entry name" value="PAS_8"/>
    <property type="match status" value="1"/>
</dbReference>
<dbReference type="EC" id="2.7.13.3" evidence="2"/>
<dbReference type="InterPro" id="IPR036890">
    <property type="entry name" value="HATPase_C_sf"/>
</dbReference>
<evidence type="ECO:0000256" key="2">
    <source>
        <dbReference type="ARBA" id="ARBA00012438"/>
    </source>
</evidence>
<dbReference type="PANTHER" id="PTHR41523:SF7">
    <property type="entry name" value="HISTIDINE KINASE"/>
    <property type="match status" value="1"/>
</dbReference>
<evidence type="ECO:0000256" key="8">
    <source>
        <dbReference type="SAM" id="Phobius"/>
    </source>
</evidence>
<evidence type="ECO:0000256" key="1">
    <source>
        <dbReference type="ARBA" id="ARBA00000085"/>
    </source>
</evidence>
<accession>A0A6G4QVE7</accession>
<dbReference type="Pfam" id="PF07536">
    <property type="entry name" value="HWE_HK"/>
    <property type="match status" value="1"/>
</dbReference>
<sequence>MIGGGLAALAALALHALMDRAWPGSARFALIFPTILLSCLVLGRLGGASALFTGLMGIWLLIMPSRGDLSAMKVAEAVSLLTYLASGALVIVVTEGYRAISRQLLQERDAAAARKAAEDARFADLFRNAPGLVGIYRGQNLVVEFASRSLLACLDRGEMIGRSFQDMAPETDPAVLALMRRVLEDGVTFEGKQVSSPLQRAGGVLEERYFDLLFRRIEPSPTGEARLLVQAVDVTEEVLRRQESERANQQIKAVLEEMPVGVALLSPQTHEVVLYNRAAVEILGHESLGGLPSDYGAYGAIHADGRPYEPQEYPAARALQNGEVIVREAMLYLRPDGERVRLTVDCKRVADVTGRPLVVCTFTDVTALHRALDGKTLLINELNHRVKNTLATVQSLASRAFSQDLPPAAAREAFEGRLHALSQAHNVLTSADWRAASLLALIEGAIAPFGSERFTIRGKDVDLRPEKALAIAMALHELATNAVKYGALSAEAGSIDIHCDDHAGARRLTWREHGGPPVVAPATTGFGARLLRRALAQEVGGEIRLEFAREGVVCRIEGL</sequence>
<dbReference type="SMART" id="SM00091">
    <property type="entry name" value="PAS"/>
    <property type="match status" value="2"/>
</dbReference>
<keyword evidence="3" id="KW-0597">Phosphoprotein</keyword>
<evidence type="ECO:0000256" key="5">
    <source>
        <dbReference type="ARBA" id="ARBA00022741"/>
    </source>
</evidence>
<keyword evidence="7" id="KW-0067">ATP-binding</keyword>
<dbReference type="Pfam" id="PF08448">
    <property type="entry name" value="PAS_4"/>
    <property type="match status" value="1"/>
</dbReference>
<dbReference type="PANTHER" id="PTHR41523">
    <property type="entry name" value="TWO-COMPONENT SYSTEM SENSOR PROTEIN"/>
    <property type="match status" value="1"/>
</dbReference>
<dbReference type="GO" id="GO:0004673">
    <property type="term" value="F:protein histidine kinase activity"/>
    <property type="evidence" value="ECO:0007669"/>
    <property type="project" value="UniProtKB-EC"/>
</dbReference>
<evidence type="ECO:0000256" key="4">
    <source>
        <dbReference type="ARBA" id="ARBA00022679"/>
    </source>
</evidence>
<dbReference type="SUPFAM" id="SSF55785">
    <property type="entry name" value="PYP-like sensor domain (PAS domain)"/>
    <property type="match status" value="2"/>
</dbReference>
<dbReference type="RefSeq" id="WP_165257182.1">
    <property type="nucleotide sequence ID" value="NZ_JAAKGT010000002.1"/>
</dbReference>
<comment type="catalytic activity">
    <reaction evidence="1">
        <text>ATP + protein L-histidine = ADP + protein N-phospho-L-histidine.</text>
        <dbReference type="EC" id="2.7.13.3"/>
    </reaction>
</comment>
<evidence type="ECO:0000259" key="9">
    <source>
        <dbReference type="SMART" id="SM00091"/>
    </source>
</evidence>
<protein>
    <recommendedName>
        <fullName evidence="2">histidine kinase</fullName>
        <ecNumber evidence="2">2.7.13.3</ecNumber>
    </recommendedName>
</protein>
<dbReference type="InterPro" id="IPR013656">
    <property type="entry name" value="PAS_4"/>
</dbReference>
<feature type="domain" description="PAS" evidence="9">
    <location>
        <begin position="249"/>
        <end position="313"/>
    </location>
</feature>
<evidence type="ECO:0000259" key="10">
    <source>
        <dbReference type="SMART" id="SM00911"/>
    </source>
</evidence>
<keyword evidence="8" id="KW-0472">Membrane</keyword>
<feature type="domain" description="Signal transduction histidine kinase HWE region" evidence="10">
    <location>
        <begin position="381"/>
        <end position="460"/>
    </location>
</feature>
<dbReference type="Gene3D" id="3.30.565.10">
    <property type="entry name" value="Histidine kinase-like ATPase, C-terminal domain"/>
    <property type="match status" value="1"/>
</dbReference>
<keyword evidence="4" id="KW-0808">Transferase</keyword>
<dbReference type="InterPro" id="IPR000014">
    <property type="entry name" value="PAS"/>
</dbReference>
<dbReference type="CDD" id="cd00130">
    <property type="entry name" value="PAS"/>
    <property type="match status" value="1"/>
</dbReference>
<name>A0A6G4QVE7_9CAUL</name>
<keyword evidence="8" id="KW-1133">Transmembrane helix</keyword>
<keyword evidence="8" id="KW-0812">Transmembrane</keyword>
<feature type="domain" description="PAS" evidence="9">
    <location>
        <begin position="120"/>
        <end position="184"/>
    </location>
</feature>
<dbReference type="InterPro" id="IPR011102">
    <property type="entry name" value="Sig_transdc_His_kinase_HWE"/>
</dbReference>
<dbReference type="AlphaFoldDB" id="A0A6G4QVE7"/>
<organism evidence="11">
    <name type="scientific">Caulobacter sp. 602-2</name>
    <dbReference type="NCBI Taxonomy" id="2710887"/>
    <lineage>
        <taxon>Bacteria</taxon>
        <taxon>Pseudomonadati</taxon>
        <taxon>Pseudomonadota</taxon>
        <taxon>Alphaproteobacteria</taxon>
        <taxon>Caulobacterales</taxon>
        <taxon>Caulobacteraceae</taxon>
        <taxon>Caulobacter</taxon>
    </lineage>
</organism>
<keyword evidence="5" id="KW-0547">Nucleotide-binding</keyword>
<evidence type="ECO:0000256" key="7">
    <source>
        <dbReference type="ARBA" id="ARBA00022840"/>
    </source>
</evidence>
<evidence type="ECO:0000256" key="3">
    <source>
        <dbReference type="ARBA" id="ARBA00022553"/>
    </source>
</evidence>
<feature type="transmembrane region" description="Helical" evidence="8">
    <location>
        <begin position="31"/>
        <end position="62"/>
    </location>
</feature>
<dbReference type="InterPro" id="IPR035965">
    <property type="entry name" value="PAS-like_dom_sf"/>
</dbReference>
<evidence type="ECO:0000313" key="11">
    <source>
        <dbReference type="EMBL" id="NGM49304.1"/>
    </source>
</evidence>
<dbReference type="GO" id="GO:0005524">
    <property type="term" value="F:ATP binding"/>
    <property type="evidence" value="ECO:0007669"/>
    <property type="project" value="UniProtKB-KW"/>
</dbReference>
<evidence type="ECO:0000256" key="6">
    <source>
        <dbReference type="ARBA" id="ARBA00022777"/>
    </source>
</evidence>
<reference evidence="11" key="1">
    <citation type="submission" date="2020-02" db="EMBL/GenBank/DDBJ databases">
        <authorList>
            <person name="Gao J."/>
            <person name="Sun J."/>
        </authorList>
    </citation>
    <scope>NUCLEOTIDE SEQUENCE</scope>
    <source>
        <strain evidence="11">602-2</strain>
    </source>
</reference>
<proteinExistence type="predicted"/>
<gene>
    <name evidence="11" type="ORF">G5B46_06770</name>
</gene>
<feature type="transmembrane region" description="Helical" evidence="8">
    <location>
        <begin position="74"/>
        <end position="93"/>
    </location>
</feature>
<dbReference type="SMART" id="SM00911">
    <property type="entry name" value="HWE_HK"/>
    <property type="match status" value="1"/>
</dbReference>
<keyword evidence="6" id="KW-0418">Kinase</keyword>
<comment type="caution">
    <text evidence="11">The sequence shown here is derived from an EMBL/GenBank/DDBJ whole genome shotgun (WGS) entry which is preliminary data.</text>
</comment>
<dbReference type="EMBL" id="JAAKGT010000002">
    <property type="protein sequence ID" value="NGM49304.1"/>
    <property type="molecule type" value="Genomic_DNA"/>
</dbReference>